<dbReference type="Gene3D" id="2.40.100.10">
    <property type="entry name" value="Cyclophilin-like"/>
    <property type="match status" value="1"/>
</dbReference>
<accession>A0A380MSH7</accession>
<feature type="domain" description="Carboxyltransferase" evidence="4">
    <location>
        <begin position="26"/>
        <end position="287"/>
    </location>
</feature>
<organism evidence="5 6">
    <name type="scientific">Suttonella ornithocola</name>
    <dbReference type="NCBI Taxonomy" id="279832"/>
    <lineage>
        <taxon>Bacteria</taxon>
        <taxon>Pseudomonadati</taxon>
        <taxon>Pseudomonadota</taxon>
        <taxon>Gammaproteobacteria</taxon>
        <taxon>Cardiobacteriales</taxon>
        <taxon>Cardiobacteriaceae</taxon>
        <taxon>Suttonella</taxon>
    </lineage>
</organism>
<reference evidence="5 6" key="1">
    <citation type="submission" date="2018-06" db="EMBL/GenBank/DDBJ databases">
        <authorList>
            <consortium name="Pathogen Informatics"/>
            <person name="Doyle S."/>
        </authorList>
    </citation>
    <scope>NUCLEOTIDE SEQUENCE [LARGE SCALE GENOMIC DNA]</scope>
    <source>
        <strain evidence="5 6">NCTC13337</strain>
    </source>
</reference>
<evidence type="ECO:0000313" key="5">
    <source>
        <dbReference type="EMBL" id="SUO95016.1"/>
    </source>
</evidence>
<evidence type="ECO:0000259" key="4">
    <source>
        <dbReference type="SMART" id="SM00797"/>
    </source>
</evidence>
<proteinExistence type="predicted"/>
<dbReference type="InterPro" id="IPR003778">
    <property type="entry name" value="CT_A_B"/>
</dbReference>
<evidence type="ECO:0000256" key="1">
    <source>
        <dbReference type="ARBA" id="ARBA00022741"/>
    </source>
</evidence>
<dbReference type="GO" id="GO:0005524">
    <property type="term" value="F:ATP binding"/>
    <property type="evidence" value="ECO:0007669"/>
    <property type="project" value="UniProtKB-KW"/>
</dbReference>
<keyword evidence="2 5" id="KW-0378">Hydrolase</keyword>
<dbReference type="InterPro" id="IPR029000">
    <property type="entry name" value="Cyclophilin-like_dom_sf"/>
</dbReference>
<dbReference type="EMBL" id="UHIC01000001">
    <property type="protein sequence ID" value="SUO95016.1"/>
    <property type="molecule type" value="Genomic_DNA"/>
</dbReference>
<name>A0A380MSH7_9GAMM</name>
<dbReference type="GO" id="GO:0016787">
    <property type="term" value="F:hydrolase activity"/>
    <property type="evidence" value="ECO:0007669"/>
    <property type="project" value="UniProtKB-KW"/>
</dbReference>
<dbReference type="SMART" id="SM00797">
    <property type="entry name" value="AHS2"/>
    <property type="match status" value="1"/>
</dbReference>
<dbReference type="Pfam" id="PF02626">
    <property type="entry name" value="CT_A_B"/>
    <property type="match status" value="1"/>
</dbReference>
<dbReference type="NCBIfam" id="TIGR00724">
    <property type="entry name" value="urea_amlyse_rel"/>
    <property type="match status" value="1"/>
</dbReference>
<dbReference type="SUPFAM" id="SSF50891">
    <property type="entry name" value="Cyclophilin-like"/>
    <property type="match status" value="1"/>
</dbReference>
<dbReference type="PANTHER" id="PTHR43309">
    <property type="entry name" value="5-OXOPROLINASE SUBUNIT C"/>
    <property type="match status" value="1"/>
</dbReference>
<sequence>MTPLFKILQPAILTQLQDLGRFGQLHRGISVSGAMDETSFRLNNQLLDNSENAAQLEIAPGGLALEVLADCMIAIAGAYAMPTVDGKPLVNYHSYRVQAGQQLKMGYPKQGQYSYLAVQGGFQATPILGSLSTCARLELYPQRLGRGSLLFGETFTEFPSEQGVRWQAQPNRTEAKIEVIPAYQYDDFTEAAKQAFIEQKWRVQSSDRMGTLLSASNPVQWQGGELLSEGIIAGAVQISNNGMPIVLQKDAQSIGGYPKIGVLTGEARSRLAQMKAGSTIQFVFIDA</sequence>
<evidence type="ECO:0000256" key="2">
    <source>
        <dbReference type="ARBA" id="ARBA00022801"/>
    </source>
</evidence>
<dbReference type="OrthoDB" id="9768696at2"/>
<evidence type="ECO:0000313" key="6">
    <source>
        <dbReference type="Proteomes" id="UP000254601"/>
    </source>
</evidence>
<evidence type="ECO:0000256" key="3">
    <source>
        <dbReference type="ARBA" id="ARBA00022840"/>
    </source>
</evidence>
<keyword evidence="6" id="KW-1185">Reference proteome</keyword>
<dbReference type="InterPro" id="IPR052708">
    <property type="entry name" value="PxpC"/>
</dbReference>
<keyword evidence="1" id="KW-0547">Nucleotide-binding</keyword>
<keyword evidence="3" id="KW-0067">ATP-binding</keyword>
<dbReference type="AlphaFoldDB" id="A0A380MSH7"/>
<dbReference type="Proteomes" id="UP000254601">
    <property type="component" value="Unassembled WGS sequence"/>
</dbReference>
<dbReference type="PANTHER" id="PTHR43309:SF4">
    <property type="entry name" value="CARBOXYLTRANSFERASE DOMAIN-CONTAINING PROTEIN"/>
    <property type="match status" value="1"/>
</dbReference>
<dbReference type="RefSeq" id="WP_072576720.1">
    <property type="nucleotide sequence ID" value="NZ_LWHB01000093.1"/>
</dbReference>
<gene>
    <name evidence="5" type="ORF">NCTC13337_01045</name>
</gene>
<protein>
    <submittedName>
        <fullName evidence="5">Allophanate hydrolase subunit 2</fullName>
    </submittedName>
</protein>